<dbReference type="AlphaFoldDB" id="A0A1L7WN87"/>
<feature type="region of interest" description="Disordered" evidence="1">
    <location>
        <begin position="740"/>
        <end position="779"/>
    </location>
</feature>
<feature type="compositionally biased region" description="Low complexity" evidence="1">
    <location>
        <begin position="13"/>
        <end position="25"/>
    </location>
</feature>
<dbReference type="OrthoDB" id="5415512at2759"/>
<accession>A0A1L7WN87</accession>
<feature type="compositionally biased region" description="Basic and acidic residues" evidence="1">
    <location>
        <begin position="187"/>
        <end position="196"/>
    </location>
</feature>
<evidence type="ECO:0000313" key="3">
    <source>
        <dbReference type="Proteomes" id="UP000184330"/>
    </source>
</evidence>
<evidence type="ECO:0000256" key="1">
    <source>
        <dbReference type="SAM" id="MobiDB-lite"/>
    </source>
</evidence>
<feature type="region of interest" description="Disordered" evidence="1">
    <location>
        <begin position="240"/>
        <end position="422"/>
    </location>
</feature>
<dbReference type="EMBL" id="FJOG01000004">
    <property type="protein sequence ID" value="CZR54240.1"/>
    <property type="molecule type" value="Genomic_DNA"/>
</dbReference>
<feature type="region of interest" description="Disordered" evidence="1">
    <location>
        <begin position="187"/>
        <end position="211"/>
    </location>
</feature>
<feature type="compositionally biased region" description="Basic and acidic residues" evidence="1">
    <location>
        <begin position="252"/>
        <end position="275"/>
    </location>
</feature>
<feature type="compositionally biased region" description="Basic and acidic residues" evidence="1">
    <location>
        <begin position="668"/>
        <end position="677"/>
    </location>
</feature>
<feature type="region of interest" description="Disordered" evidence="1">
    <location>
        <begin position="668"/>
        <end position="707"/>
    </location>
</feature>
<feature type="region of interest" description="Disordered" evidence="1">
    <location>
        <begin position="795"/>
        <end position="843"/>
    </location>
</feature>
<feature type="region of interest" description="Disordered" evidence="1">
    <location>
        <begin position="153"/>
        <end position="175"/>
    </location>
</feature>
<feature type="compositionally biased region" description="Gly residues" evidence="1">
    <location>
        <begin position="830"/>
        <end position="843"/>
    </location>
</feature>
<feature type="compositionally biased region" description="Basic and acidic residues" evidence="1">
    <location>
        <begin position="618"/>
        <end position="642"/>
    </location>
</feature>
<feature type="region of interest" description="Disordered" evidence="1">
    <location>
        <begin position="1"/>
        <end position="31"/>
    </location>
</feature>
<feature type="compositionally biased region" description="Low complexity" evidence="1">
    <location>
        <begin position="364"/>
        <end position="374"/>
    </location>
</feature>
<reference evidence="2 3" key="1">
    <citation type="submission" date="2016-03" db="EMBL/GenBank/DDBJ databases">
        <authorList>
            <person name="Ploux O."/>
        </authorList>
    </citation>
    <scope>NUCLEOTIDE SEQUENCE [LARGE SCALE GENOMIC DNA]</scope>
    <source>
        <strain evidence="2 3">UAMH 11012</strain>
    </source>
</reference>
<feature type="compositionally biased region" description="Basic and acidic residues" evidence="1">
    <location>
        <begin position="811"/>
        <end position="829"/>
    </location>
</feature>
<feature type="compositionally biased region" description="Basic and acidic residues" evidence="1">
    <location>
        <begin position="321"/>
        <end position="334"/>
    </location>
</feature>
<feature type="region of interest" description="Disordered" evidence="1">
    <location>
        <begin position="483"/>
        <end position="536"/>
    </location>
</feature>
<feature type="compositionally biased region" description="Basic and acidic residues" evidence="1">
    <location>
        <begin position="382"/>
        <end position="391"/>
    </location>
</feature>
<organism evidence="2 3">
    <name type="scientific">Phialocephala subalpina</name>
    <dbReference type="NCBI Taxonomy" id="576137"/>
    <lineage>
        <taxon>Eukaryota</taxon>
        <taxon>Fungi</taxon>
        <taxon>Dikarya</taxon>
        <taxon>Ascomycota</taxon>
        <taxon>Pezizomycotina</taxon>
        <taxon>Leotiomycetes</taxon>
        <taxon>Helotiales</taxon>
        <taxon>Mollisiaceae</taxon>
        <taxon>Phialocephala</taxon>
        <taxon>Phialocephala fortinii species complex</taxon>
    </lineage>
</organism>
<dbReference type="STRING" id="576137.A0A1L7WN87"/>
<gene>
    <name evidence="2" type="ORF">PAC_04123</name>
</gene>
<name>A0A1L7WN87_9HELO</name>
<protein>
    <submittedName>
        <fullName evidence="2">Uncharacterized protein</fullName>
    </submittedName>
</protein>
<evidence type="ECO:0000313" key="2">
    <source>
        <dbReference type="EMBL" id="CZR54240.1"/>
    </source>
</evidence>
<feature type="compositionally biased region" description="Basic residues" evidence="1">
    <location>
        <begin position="276"/>
        <end position="293"/>
    </location>
</feature>
<proteinExistence type="predicted"/>
<feature type="region of interest" description="Disordered" evidence="1">
    <location>
        <begin position="554"/>
        <end position="656"/>
    </location>
</feature>
<dbReference type="Proteomes" id="UP000184330">
    <property type="component" value="Unassembled WGS sequence"/>
</dbReference>
<feature type="compositionally biased region" description="Basic and acidic residues" evidence="1">
    <location>
        <begin position="487"/>
        <end position="501"/>
    </location>
</feature>
<feature type="compositionally biased region" description="Basic and acidic residues" evidence="1">
    <location>
        <begin position="762"/>
        <end position="772"/>
    </location>
</feature>
<keyword evidence="3" id="KW-1185">Reference proteome</keyword>
<sequence>MLTLYKAPRSERSSSSSGDESGGSRMTIPAGRPYITKVNGKLVMAREKREKNADVALDLLGEVFGPNPRTRIIRKRSKSITETKGPLLINGIPYVPQLPPPVPPNTAPIPQQGFIAIPPPVIPPQYSLPYPPQLPPLYPPQYPLPHHAVQGQRFLVQPPPPPPPTQTQVQPKPTKQDLEQLVEMDSHFSKEHEKNKKSTSSVSVQDGSEKVVESKTAVTIVKHICAHCGNLRSRKYHHEHPIKPGEIPAPDFCRKCQRDASSRSESSDSDREDRRKEKKGKKKTKVHSKKQNKKVVVSSSEDESPKKENKQSRKPTSGPAKKKEGVPFDPKEDYIVVEEEVSEEDRKPRGRRREKTVVEEYDGPSRSLSPLDPRSYPRRAHSAAERQEQAPRKHMRPSRSRENEHRRQRSPSTEYTRVEIPSRHDDECEEVVYPKTVPIHFVDEVKYDRPVKVSRGYHKEHEEDIYHGKLPVRYIEGSVVYESPAGRSREPHREHEEEIHQRARPVQYVEVVYEKPAGSSTGSHHEHRRRGYARARDSMVDEVETFRRGLASLGSTIEGRTNSTRDHPHPEYASQGRDSYDSSRSSERRRRRRREPVPPTQTWQAPYPAEEDEVIVVTERREYRRPSREQPHDEAERRRQEYVDMTTLSARDQTRRFEREDAARYFQEDWERVDPGPEPRAMAKQRRAESNAGVREKQRKPSLAESYDYTISRGKNIPSTAGCNANNAVGCEIPVPRVPTPPPPTYTYDQARIPSPANSRAHSRERVERVYEDEASISSMSERERLAELGARHVTFRDTPSMKSAAAWSGSEKDPSPLRNERKTNKDRGGGGGWDGAEAGGGW</sequence>